<proteinExistence type="inferred from homology"/>
<evidence type="ECO:0000256" key="10">
    <source>
        <dbReference type="ARBA" id="ARBA00023235"/>
    </source>
</evidence>
<reference evidence="16 17" key="1">
    <citation type="submission" date="2020-12" db="EMBL/GenBank/DDBJ databases">
        <title>Oil enriched cultivation method for isolating marine PHA-producing bacteria.</title>
        <authorList>
            <person name="Zheng W."/>
            <person name="Yu S."/>
            <person name="Huang Y."/>
        </authorList>
    </citation>
    <scope>NUCLEOTIDE SEQUENCE [LARGE SCALE GENOMIC DNA]</scope>
    <source>
        <strain evidence="16 17">SN0-2</strain>
    </source>
</reference>
<dbReference type="Proteomes" id="UP000664293">
    <property type="component" value="Unassembled WGS sequence"/>
</dbReference>
<dbReference type="Gene3D" id="1.10.1040.50">
    <property type="match status" value="1"/>
</dbReference>
<comment type="catalytic activity">
    <reaction evidence="13">
        <text>a (3S)-3-hydroxyacyl-CoA + NAD(+) = a 3-oxoacyl-CoA + NADH + H(+)</text>
        <dbReference type="Rhea" id="RHEA:22432"/>
        <dbReference type="ChEBI" id="CHEBI:15378"/>
        <dbReference type="ChEBI" id="CHEBI:57318"/>
        <dbReference type="ChEBI" id="CHEBI:57540"/>
        <dbReference type="ChEBI" id="CHEBI:57945"/>
        <dbReference type="ChEBI" id="CHEBI:90726"/>
        <dbReference type="EC" id="1.1.1.35"/>
    </reaction>
</comment>
<dbReference type="InterPro" id="IPR012799">
    <property type="entry name" value="FadB"/>
</dbReference>
<evidence type="ECO:0000256" key="1">
    <source>
        <dbReference type="ARBA" id="ARBA00005005"/>
    </source>
</evidence>
<dbReference type="Pfam" id="PF00725">
    <property type="entry name" value="3HCDH"/>
    <property type="match status" value="2"/>
</dbReference>
<comment type="similarity">
    <text evidence="2">In the central section; belongs to the 3-hydroxyacyl-CoA dehydrogenase family.</text>
</comment>
<feature type="domain" description="3-hydroxyacyl-CoA dehydrogenase C-terminal" evidence="14">
    <location>
        <begin position="498"/>
        <end position="593"/>
    </location>
</feature>
<dbReference type="InterPro" id="IPR036291">
    <property type="entry name" value="NAD(P)-bd_dom_sf"/>
</dbReference>
<evidence type="ECO:0000256" key="11">
    <source>
        <dbReference type="ARBA" id="ARBA00023239"/>
    </source>
</evidence>
<evidence type="ECO:0000256" key="12">
    <source>
        <dbReference type="ARBA" id="ARBA00023268"/>
    </source>
</evidence>
<name>A0ABS3E9F7_9GAMM</name>
<comment type="caution">
    <text evidence="16">The sequence shown here is derived from an EMBL/GenBank/DDBJ whole genome shotgun (WGS) entry which is preliminary data.</text>
</comment>
<keyword evidence="6" id="KW-0442">Lipid degradation</keyword>
<keyword evidence="9" id="KW-0443">Lipid metabolism</keyword>
<dbReference type="InterPro" id="IPR001753">
    <property type="entry name" value="Enoyl-CoA_hydra/iso"/>
</dbReference>
<evidence type="ECO:0000256" key="5">
    <source>
        <dbReference type="ARBA" id="ARBA00022832"/>
    </source>
</evidence>
<evidence type="ECO:0000256" key="2">
    <source>
        <dbReference type="ARBA" id="ARBA00007005"/>
    </source>
</evidence>
<dbReference type="PANTHER" id="PTHR43612">
    <property type="entry name" value="TRIFUNCTIONAL ENZYME SUBUNIT ALPHA"/>
    <property type="match status" value="1"/>
</dbReference>
<keyword evidence="8" id="KW-0520">NAD</keyword>
<keyword evidence="11" id="KW-0456">Lyase</keyword>
<dbReference type="NCBIfam" id="NF008727">
    <property type="entry name" value="PRK11730.1"/>
    <property type="match status" value="1"/>
</dbReference>
<dbReference type="CDD" id="cd06558">
    <property type="entry name" value="crotonase-like"/>
    <property type="match status" value="1"/>
</dbReference>
<evidence type="ECO:0000259" key="14">
    <source>
        <dbReference type="Pfam" id="PF00725"/>
    </source>
</evidence>
<evidence type="ECO:0000313" key="16">
    <source>
        <dbReference type="EMBL" id="MBN8431919.1"/>
    </source>
</evidence>
<feature type="domain" description="3-hydroxyacyl-CoA dehydrogenase C-terminal" evidence="14">
    <location>
        <begin position="628"/>
        <end position="712"/>
    </location>
</feature>
<dbReference type="InterPro" id="IPR050136">
    <property type="entry name" value="FA_oxidation_alpha_subunit"/>
</dbReference>
<keyword evidence="5" id="KW-0276">Fatty acid metabolism</keyword>
<evidence type="ECO:0000256" key="13">
    <source>
        <dbReference type="ARBA" id="ARBA00049556"/>
    </source>
</evidence>
<gene>
    <name evidence="16" type="primary">fadB</name>
    <name evidence="16" type="ORF">JF535_13780</name>
</gene>
<evidence type="ECO:0000256" key="7">
    <source>
        <dbReference type="ARBA" id="ARBA00023002"/>
    </source>
</evidence>
<dbReference type="SUPFAM" id="SSF51735">
    <property type="entry name" value="NAD(P)-binding Rossmann-fold domains"/>
    <property type="match status" value="1"/>
</dbReference>
<feature type="domain" description="3-hydroxyacyl-CoA dehydrogenase NAD binding" evidence="15">
    <location>
        <begin position="318"/>
        <end position="496"/>
    </location>
</feature>
<keyword evidence="10" id="KW-0413">Isomerase</keyword>
<dbReference type="EC" id="4.2.1.17" evidence="4"/>
<dbReference type="SUPFAM" id="SSF52096">
    <property type="entry name" value="ClpP/crotonase"/>
    <property type="match status" value="1"/>
</dbReference>
<dbReference type="Pfam" id="PF02737">
    <property type="entry name" value="3HCDH_N"/>
    <property type="match status" value="1"/>
</dbReference>
<comment type="similarity">
    <text evidence="3">In the N-terminal section; belongs to the enoyl-CoA hydratase/isomerase family.</text>
</comment>
<evidence type="ECO:0000313" key="17">
    <source>
        <dbReference type="Proteomes" id="UP000664293"/>
    </source>
</evidence>
<dbReference type="PROSITE" id="PS00067">
    <property type="entry name" value="3HCDH"/>
    <property type="match status" value="1"/>
</dbReference>
<dbReference type="Gene3D" id="3.90.226.10">
    <property type="entry name" value="2-enoyl-CoA Hydratase, Chain A, domain 1"/>
    <property type="match status" value="1"/>
</dbReference>
<evidence type="ECO:0000256" key="4">
    <source>
        <dbReference type="ARBA" id="ARBA00012076"/>
    </source>
</evidence>
<evidence type="ECO:0000256" key="9">
    <source>
        <dbReference type="ARBA" id="ARBA00023098"/>
    </source>
</evidence>
<dbReference type="InterPro" id="IPR006176">
    <property type="entry name" value="3-OHacyl-CoA_DH_NAD-bd"/>
</dbReference>
<evidence type="ECO:0000256" key="3">
    <source>
        <dbReference type="ARBA" id="ARBA00008750"/>
    </source>
</evidence>
<dbReference type="NCBIfam" id="TIGR02437">
    <property type="entry name" value="FadB"/>
    <property type="match status" value="1"/>
</dbReference>
<accession>A0ABS3E9F7</accession>
<dbReference type="InterPro" id="IPR008927">
    <property type="entry name" value="6-PGluconate_DH-like_C_sf"/>
</dbReference>
<dbReference type="InterPro" id="IPR006108">
    <property type="entry name" value="3HC_DH_C"/>
</dbReference>
<dbReference type="Gene3D" id="3.40.50.720">
    <property type="entry name" value="NAD(P)-binding Rossmann-like Domain"/>
    <property type="match status" value="1"/>
</dbReference>
<dbReference type="RefSeq" id="WP_207003125.1">
    <property type="nucleotide sequence ID" value="NZ_JAEKJR010000002.1"/>
</dbReference>
<evidence type="ECO:0000259" key="15">
    <source>
        <dbReference type="Pfam" id="PF02737"/>
    </source>
</evidence>
<keyword evidence="7" id="KW-0560">Oxidoreductase</keyword>
<keyword evidence="17" id="KW-1185">Reference proteome</keyword>
<comment type="pathway">
    <text evidence="1">Lipid metabolism; fatty acid beta-oxidation.</text>
</comment>
<dbReference type="Pfam" id="PF00378">
    <property type="entry name" value="ECH_1"/>
    <property type="match status" value="1"/>
</dbReference>
<dbReference type="InterPro" id="IPR029045">
    <property type="entry name" value="ClpP/crotonase-like_dom_sf"/>
</dbReference>
<sequence>MLFSGKALSVQMLDNGIAELKFDLEGESVNKFNRLTVSEFSEALDAIEKAGDIKGLLLTSGKSVFIVGADITEFGGAFSAGPEGIAELMNKNNENINRLEDLPFPTAVAINGYALGGGFEVCLGCDFRVMGDKAKVGLPEVKLGLIPGWGGTVRLPRVVGVDVAAEWIAAGKEQRPDAALTAHAVDAVVPTEQLKDAALKLLTRAIDGELDYKQRRETKKSPIPLNDTEALMAFFTTKAFVGQQAGRNYPSPVNAVTSIEQGYKLNRDEALKIEQQQFIASAQTETAASLVGLFLNDQKVSKVAKGWEKKSDKQIERAAVLGAGIMGGGIAYQSAYKGTPIKMKDINQDGIDLGLKEAGKLLTKLVDRGRMTPAKMAETLNRIEPTLSYDGFSDVDIVVEAVVENPKVKHAVLKEVETKVSEDTVIASNTSTISIDTLSEPLSRPENFLGMHFFNPVHKMPLVEVIRGEKTSETAVARVVAYANKMGKKAIVVRDCPGFLVNRVLFPYFAGFAMLVRDGADFQQVDKVMERWGWPMGPAYLMDVVGIDTGVHAEKVMAEGFPERMGKTFTAASDVMYEAGRYGQKNGKGFYVYEEDKKGRPKKVVAEEVYDLLKPHVAERREFEADEVIERMMVPMATELARCLEEGIVDSPAEADMALVYGIGFPPFRGGIFAWLDSIGLDNFVKMAEKHSDLGELYKPTDGMREMAASGKTYYGDK</sequence>
<dbReference type="PANTHER" id="PTHR43612:SF3">
    <property type="entry name" value="TRIFUNCTIONAL ENZYME SUBUNIT ALPHA, MITOCHONDRIAL"/>
    <property type="match status" value="1"/>
</dbReference>
<dbReference type="EMBL" id="JAEKJR010000002">
    <property type="protein sequence ID" value="MBN8431919.1"/>
    <property type="molecule type" value="Genomic_DNA"/>
</dbReference>
<keyword evidence="12" id="KW-0511">Multifunctional enzyme</keyword>
<dbReference type="InterPro" id="IPR006180">
    <property type="entry name" value="3-OHacyl-CoA_DH_CS"/>
</dbReference>
<evidence type="ECO:0000256" key="6">
    <source>
        <dbReference type="ARBA" id="ARBA00022963"/>
    </source>
</evidence>
<organism evidence="16 17">
    <name type="scientific">Microbulbifer salipaludis</name>
    <dbReference type="NCBI Taxonomy" id="187980"/>
    <lineage>
        <taxon>Bacteria</taxon>
        <taxon>Pseudomonadati</taxon>
        <taxon>Pseudomonadota</taxon>
        <taxon>Gammaproteobacteria</taxon>
        <taxon>Cellvibrionales</taxon>
        <taxon>Microbulbiferaceae</taxon>
        <taxon>Microbulbifer</taxon>
    </lineage>
</organism>
<protein>
    <recommendedName>
        <fullName evidence="4">enoyl-CoA hydratase</fullName>
        <ecNumber evidence="4">4.2.1.17</ecNumber>
    </recommendedName>
</protein>
<dbReference type="SUPFAM" id="SSF48179">
    <property type="entry name" value="6-phosphogluconate dehydrogenase C-terminal domain-like"/>
    <property type="match status" value="2"/>
</dbReference>
<evidence type="ECO:0000256" key="8">
    <source>
        <dbReference type="ARBA" id="ARBA00023027"/>
    </source>
</evidence>